<dbReference type="InterPro" id="IPR002293">
    <property type="entry name" value="AA/rel_permease1"/>
</dbReference>
<evidence type="ECO:0000256" key="5">
    <source>
        <dbReference type="ARBA" id="ARBA00023136"/>
    </source>
</evidence>
<dbReference type="eggNOG" id="COG0531">
    <property type="taxonomic scope" value="Bacteria"/>
</dbReference>
<dbReference type="PANTHER" id="PTHR42770:SF7">
    <property type="entry name" value="MEMBRANE PROTEIN"/>
    <property type="match status" value="1"/>
</dbReference>
<feature type="transmembrane region" description="Helical" evidence="6">
    <location>
        <begin position="226"/>
        <end position="248"/>
    </location>
</feature>
<evidence type="ECO:0000313" key="7">
    <source>
        <dbReference type="EMBL" id="ASO06815.1"/>
    </source>
</evidence>
<keyword evidence="2" id="KW-1003">Cell membrane</keyword>
<dbReference type="PANTHER" id="PTHR42770">
    <property type="entry name" value="AMINO ACID TRANSPORTER-RELATED"/>
    <property type="match status" value="1"/>
</dbReference>
<dbReference type="GO" id="GO:0005886">
    <property type="term" value="C:plasma membrane"/>
    <property type="evidence" value="ECO:0007669"/>
    <property type="project" value="UniProtKB-SubCell"/>
</dbReference>
<feature type="transmembrane region" description="Helical" evidence="6">
    <location>
        <begin position="127"/>
        <end position="144"/>
    </location>
</feature>
<gene>
    <name evidence="7" type="primary">steT</name>
    <name evidence="7" type="ORF">AREALGSMS7_03390</name>
</gene>
<dbReference type="Pfam" id="PF13520">
    <property type="entry name" value="AA_permease_2"/>
    <property type="match status" value="1"/>
</dbReference>
<evidence type="ECO:0000256" key="4">
    <source>
        <dbReference type="ARBA" id="ARBA00022989"/>
    </source>
</evidence>
<protein>
    <submittedName>
        <fullName evidence="7">Serine/threonine exchanger SteT</fullName>
    </submittedName>
</protein>
<feature type="transmembrane region" description="Helical" evidence="6">
    <location>
        <begin position="194"/>
        <end position="214"/>
    </location>
</feature>
<dbReference type="GO" id="GO:0022857">
    <property type="term" value="F:transmembrane transporter activity"/>
    <property type="evidence" value="ECO:0007669"/>
    <property type="project" value="InterPro"/>
</dbReference>
<name>A0A221UZN5_9FLAO</name>
<feature type="transmembrane region" description="Helical" evidence="6">
    <location>
        <begin position="46"/>
        <end position="66"/>
    </location>
</feature>
<keyword evidence="5 6" id="KW-0472">Membrane</keyword>
<dbReference type="PIRSF" id="PIRSF006060">
    <property type="entry name" value="AA_transporter"/>
    <property type="match status" value="1"/>
</dbReference>
<sequence length="437" mass="47189">MEETNEHLKREVGAMGLSANLVNIMIGAGIFALPAIVAAGLGSSSIFAYLFCGLLITLVMLCFAEIGSKVTSSGGAYTYIETSFGPYFGFLTVVLFVLSATSADAAVANALVDIIGTMFPVFKSNTLRILFFIILFGILGYINVRGIKEGMLVVKTITIIKLIPLLLLVIFSWGEVSLDHLSINSISSIEDIGKISLILFFAFQGAESGLSISGEVKDPTKNIPKAIFISVVGVLILYILIQTVSLGVLGASLATNKENPLSFVADQVFGPIGFTIMTIGAAISMLGNLSSEILSIPRILFRASKDNVLPLSPLSKVHDRFSTPYIAIIAYATSGFLLASFGGFQQMAIISSASILLVYLGVTLSVIKQRRKKAKPTSKEFRIPGGYLVPILSVIIIVWLLSNLERQEFIGFGVYLVILTFIYLLKDKIWKKIKNSQ</sequence>
<dbReference type="AlphaFoldDB" id="A0A221UZN5"/>
<feature type="transmembrane region" description="Helical" evidence="6">
    <location>
        <begin position="21"/>
        <end position="40"/>
    </location>
</feature>
<feature type="transmembrane region" description="Helical" evidence="6">
    <location>
        <begin position="348"/>
        <end position="367"/>
    </location>
</feature>
<dbReference type="EMBL" id="CP022515">
    <property type="protein sequence ID" value="ASO06815.1"/>
    <property type="molecule type" value="Genomic_DNA"/>
</dbReference>
<comment type="subcellular location">
    <subcellularLocation>
        <location evidence="1">Cell membrane</location>
        <topology evidence="1">Multi-pass membrane protein</topology>
    </subcellularLocation>
</comment>
<evidence type="ECO:0000256" key="3">
    <source>
        <dbReference type="ARBA" id="ARBA00022692"/>
    </source>
</evidence>
<evidence type="ECO:0000256" key="1">
    <source>
        <dbReference type="ARBA" id="ARBA00004651"/>
    </source>
</evidence>
<evidence type="ECO:0000256" key="2">
    <source>
        <dbReference type="ARBA" id="ARBA00022475"/>
    </source>
</evidence>
<feature type="transmembrane region" description="Helical" evidence="6">
    <location>
        <begin position="409"/>
        <end position="425"/>
    </location>
</feature>
<feature type="transmembrane region" description="Helical" evidence="6">
    <location>
        <begin position="156"/>
        <end position="174"/>
    </location>
</feature>
<dbReference type="RefSeq" id="WP_093979210.1">
    <property type="nucleotide sequence ID" value="NZ_CP022515.1"/>
</dbReference>
<feature type="transmembrane region" description="Helical" evidence="6">
    <location>
        <begin position="268"/>
        <end position="289"/>
    </location>
</feature>
<proteinExistence type="predicted"/>
<dbReference type="KEGG" id="aalg:AREALGSMS7_03390"/>
<feature type="transmembrane region" description="Helical" evidence="6">
    <location>
        <begin position="325"/>
        <end position="342"/>
    </location>
</feature>
<evidence type="ECO:0000256" key="6">
    <source>
        <dbReference type="SAM" id="Phobius"/>
    </source>
</evidence>
<dbReference type="STRING" id="616991.GCA_000733925_01714"/>
<reference evidence="7 8" key="1">
    <citation type="submission" date="2017-07" db="EMBL/GenBank/DDBJ databases">
        <title>Genome Sequence of Arenibacter algicola Strain SMS7 Isolated from a culture of the Diatom Skeletonema marinoi.</title>
        <authorList>
            <person name="Topel M."/>
            <person name="Pinder M.I.M."/>
            <person name="Johansson O.N."/>
            <person name="Kourtchenko O."/>
            <person name="Godhe A."/>
            <person name="Clarke A.K."/>
        </authorList>
    </citation>
    <scope>NUCLEOTIDE SEQUENCE [LARGE SCALE GENOMIC DNA]</scope>
    <source>
        <strain evidence="7 8">SMS7</strain>
    </source>
</reference>
<evidence type="ECO:0000313" key="8">
    <source>
        <dbReference type="Proteomes" id="UP000204551"/>
    </source>
</evidence>
<dbReference type="Proteomes" id="UP000204551">
    <property type="component" value="Chromosome"/>
</dbReference>
<accession>A0A221UZN5</accession>
<dbReference type="InterPro" id="IPR050367">
    <property type="entry name" value="APC_superfamily"/>
</dbReference>
<feature type="transmembrane region" description="Helical" evidence="6">
    <location>
        <begin position="387"/>
        <end position="403"/>
    </location>
</feature>
<dbReference type="Gene3D" id="1.20.1740.10">
    <property type="entry name" value="Amino acid/polyamine transporter I"/>
    <property type="match status" value="1"/>
</dbReference>
<keyword evidence="4 6" id="KW-1133">Transmembrane helix</keyword>
<organism evidence="7 8">
    <name type="scientific">Arenibacter algicola</name>
    <dbReference type="NCBI Taxonomy" id="616991"/>
    <lineage>
        <taxon>Bacteria</taxon>
        <taxon>Pseudomonadati</taxon>
        <taxon>Bacteroidota</taxon>
        <taxon>Flavobacteriia</taxon>
        <taxon>Flavobacteriales</taxon>
        <taxon>Flavobacteriaceae</taxon>
        <taxon>Arenibacter</taxon>
    </lineage>
</organism>
<keyword evidence="3 6" id="KW-0812">Transmembrane</keyword>